<comment type="caution">
    <text evidence="2">The sequence shown here is derived from an EMBL/GenBank/DDBJ whole genome shotgun (WGS) entry which is preliminary data.</text>
</comment>
<protein>
    <submittedName>
        <fullName evidence="2">Uncharacterized protein</fullName>
    </submittedName>
</protein>
<dbReference type="RefSeq" id="WP_198123324.1">
    <property type="nucleotide sequence ID" value="NZ_JAECZC010000003.1"/>
</dbReference>
<evidence type="ECO:0000256" key="1">
    <source>
        <dbReference type="SAM" id="Coils"/>
    </source>
</evidence>
<accession>A0A8J7HS29</accession>
<keyword evidence="1" id="KW-0175">Coiled coil</keyword>
<reference evidence="2 3" key="1">
    <citation type="journal article" date="2021" name="Int. J. Syst. Evol. Microbiol.">
        <title>Amazonocrinis nigriterrae gen. nov., sp. nov., Atlanticothrix silvestris gen. nov., sp. nov. and Dendronalium phyllosphericum gen. nov., sp. nov., nostocacean cyanobacteria from Brazilian environments.</title>
        <authorList>
            <person name="Alvarenga D.O."/>
            <person name="Andreote A.P.D."/>
            <person name="Branco L.H.Z."/>
            <person name="Delbaje E."/>
            <person name="Cruz R.B."/>
            <person name="Varani A.M."/>
            <person name="Fiore M.F."/>
        </authorList>
    </citation>
    <scope>NUCLEOTIDE SEQUENCE [LARGE SCALE GENOMIC DNA]</scope>
    <source>
        <strain evidence="2 3">CENA67</strain>
    </source>
</reference>
<organism evidence="2 3">
    <name type="scientific">Amazonocrinis nigriterrae CENA67</name>
    <dbReference type="NCBI Taxonomy" id="2794033"/>
    <lineage>
        <taxon>Bacteria</taxon>
        <taxon>Bacillati</taxon>
        <taxon>Cyanobacteriota</taxon>
        <taxon>Cyanophyceae</taxon>
        <taxon>Nostocales</taxon>
        <taxon>Nostocaceae</taxon>
        <taxon>Amazonocrinis</taxon>
        <taxon>Amazonocrinis nigriterrae</taxon>
    </lineage>
</organism>
<feature type="coiled-coil region" evidence="1">
    <location>
        <begin position="51"/>
        <end position="85"/>
    </location>
</feature>
<evidence type="ECO:0000313" key="3">
    <source>
        <dbReference type="Proteomes" id="UP000632766"/>
    </source>
</evidence>
<dbReference type="Proteomes" id="UP000632766">
    <property type="component" value="Unassembled WGS sequence"/>
</dbReference>
<sequence>MLNVRMCVKPCISIAATNRASCTLLFNLIAQFSAYIITSKHILHGCILYRLLHFIDELQERKNKLERWKREIEHLEREAEVYMTN</sequence>
<gene>
    <name evidence="2" type="ORF">I8748_03760</name>
</gene>
<dbReference type="EMBL" id="JAECZC010000003">
    <property type="protein sequence ID" value="MBH8561299.1"/>
    <property type="molecule type" value="Genomic_DNA"/>
</dbReference>
<name>A0A8J7HS29_9NOST</name>
<keyword evidence="3" id="KW-1185">Reference proteome</keyword>
<dbReference type="AlphaFoldDB" id="A0A8J7HS29"/>
<proteinExistence type="predicted"/>
<evidence type="ECO:0000313" key="2">
    <source>
        <dbReference type="EMBL" id="MBH8561299.1"/>
    </source>
</evidence>